<evidence type="ECO:0000313" key="3">
    <source>
        <dbReference type="EMBL" id="MFC3812450.1"/>
    </source>
</evidence>
<dbReference type="InterPro" id="IPR010559">
    <property type="entry name" value="Sig_transdc_His_kin_internal"/>
</dbReference>
<dbReference type="InterPro" id="IPR036890">
    <property type="entry name" value="HATPase_C_sf"/>
</dbReference>
<feature type="transmembrane region" description="Helical" evidence="1">
    <location>
        <begin position="79"/>
        <end position="100"/>
    </location>
</feature>
<comment type="caution">
    <text evidence="3">The sequence shown here is derived from an EMBL/GenBank/DDBJ whole genome shotgun (WGS) entry which is preliminary data.</text>
</comment>
<reference evidence="4" key="1">
    <citation type="journal article" date="2019" name="Int. J. Syst. Evol. Microbiol.">
        <title>The Global Catalogue of Microorganisms (GCM) 10K type strain sequencing project: providing services to taxonomists for standard genome sequencing and annotation.</title>
        <authorList>
            <consortium name="The Broad Institute Genomics Platform"/>
            <consortium name="The Broad Institute Genome Sequencing Center for Infectious Disease"/>
            <person name="Wu L."/>
            <person name="Ma J."/>
        </authorList>
    </citation>
    <scope>NUCLEOTIDE SEQUENCE [LARGE SCALE GENOMIC DNA]</scope>
    <source>
        <strain evidence="4">CECT 7956</strain>
    </source>
</reference>
<keyword evidence="1" id="KW-0812">Transmembrane</keyword>
<protein>
    <submittedName>
        <fullName evidence="3">Sensor histidine kinase</fullName>
        <ecNumber evidence="3">2.7.13.3</ecNumber>
    </submittedName>
</protein>
<keyword evidence="3" id="KW-0808">Transferase</keyword>
<proteinExistence type="predicted"/>
<keyword evidence="3" id="KW-0418">Kinase</keyword>
<feature type="domain" description="Signal transduction histidine kinase internal region" evidence="2">
    <location>
        <begin position="155"/>
        <end position="232"/>
    </location>
</feature>
<dbReference type="Gene3D" id="3.30.565.10">
    <property type="entry name" value="Histidine kinase-like ATPase, C-terminal domain"/>
    <property type="match status" value="1"/>
</dbReference>
<dbReference type="Proteomes" id="UP001595616">
    <property type="component" value="Unassembled WGS sequence"/>
</dbReference>
<keyword evidence="1" id="KW-0472">Membrane</keyword>
<dbReference type="PANTHER" id="PTHR34220:SF7">
    <property type="entry name" value="SENSOR HISTIDINE KINASE YPDA"/>
    <property type="match status" value="1"/>
</dbReference>
<gene>
    <name evidence="3" type="ORF">ACFOOI_17455</name>
</gene>
<dbReference type="RefSeq" id="WP_379839326.1">
    <property type="nucleotide sequence ID" value="NZ_JBHRYQ010000001.1"/>
</dbReference>
<dbReference type="EMBL" id="JBHRYQ010000001">
    <property type="protein sequence ID" value="MFC3812450.1"/>
    <property type="molecule type" value="Genomic_DNA"/>
</dbReference>
<feature type="transmembrane region" description="Helical" evidence="1">
    <location>
        <begin position="45"/>
        <end position="64"/>
    </location>
</feature>
<dbReference type="InterPro" id="IPR050640">
    <property type="entry name" value="Bact_2-comp_sensor_kinase"/>
</dbReference>
<evidence type="ECO:0000313" key="4">
    <source>
        <dbReference type="Proteomes" id="UP001595616"/>
    </source>
</evidence>
<feature type="transmembrane region" description="Helical" evidence="1">
    <location>
        <begin position="121"/>
        <end position="138"/>
    </location>
</feature>
<feature type="transmembrane region" description="Helical" evidence="1">
    <location>
        <begin position="20"/>
        <end position="38"/>
    </location>
</feature>
<keyword evidence="1" id="KW-1133">Transmembrane helix</keyword>
<keyword evidence="4" id="KW-1185">Reference proteome</keyword>
<name>A0ABV7YZJ4_9BACT</name>
<dbReference type="EC" id="2.7.13.3" evidence="3"/>
<sequence>MKLEIASKKISSDLLFRSLFHLIFWFFWLILPILNSMLDGDEERYNFLITILPLGFFSIPFFYFNSEFLIFKFLPKGQITSYIISLLLLFFGYLFTYYLFKDYLVDKYPVKIYDSRTLFPVLFILSMSTLYGFIIFMIKQTRINQEEQAERLKSELSFLRSQISPHFIFNVLNSIVFLIRSKSNKAEKVTLELSELIRYMLYESENRHVSLEKEIQYLNNYIELQKMRFGEDVAINVNINGDFSNKLIEPMLLIPFVENAFKHGVGYLENPTIDIFIKVGEKNFEFVVRNQIGPETKEQKDSNSGIGLKNVKRRIELLYPDLHNLEIVEKNGYFDAKLKLDLKNIAKYES</sequence>
<evidence type="ECO:0000259" key="2">
    <source>
        <dbReference type="Pfam" id="PF06580"/>
    </source>
</evidence>
<evidence type="ECO:0000256" key="1">
    <source>
        <dbReference type="SAM" id="Phobius"/>
    </source>
</evidence>
<dbReference type="SUPFAM" id="SSF55874">
    <property type="entry name" value="ATPase domain of HSP90 chaperone/DNA topoisomerase II/histidine kinase"/>
    <property type="match status" value="1"/>
</dbReference>
<dbReference type="GO" id="GO:0004673">
    <property type="term" value="F:protein histidine kinase activity"/>
    <property type="evidence" value="ECO:0007669"/>
    <property type="project" value="UniProtKB-EC"/>
</dbReference>
<dbReference type="Pfam" id="PF06580">
    <property type="entry name" value="His_kinase"/>
    <property type="match status" value="1"/>
</dbReference>
<dbReference type="PANTHER" id="PTHR34220">
    <property type="entry name" value="SENSOR HISTIDINE KINASE YPDA"/>
    <property type="match status" value="1"/>
</dbReference>
<accession>A0ABV7YZJ4</accession>
<organism evidence="3 4">
    <name type="scientific">Lacihabitans lacunae</name>
    <dbReference type="NCBI Taxonomy" id="1028214"/>
    <lineage>
        <taxon>Bacteria</taxon>
        <taxon>Pseudomonadati</taxon>
        <taxon>Bacteroidota</taxon>
        <taxon>Cytophagia</taxon>
        <taxon>Cytophagales</taxon>
        <taxon>Leadbetterellaceae</taxon>
        <taxon>Lacihabitans</taxon>
    </lineage>
</organism>